<dbReference type="AlphaFoldDB" id="A0A0N5AFZ7"/>
<evidence type="ECO:0000256" key="5">
    <source>
        <dbReference type="ARBA" id="ARBA00023128"/>
    </source>
</evidence>
<dbReference type="PANTHER" id="PTHR43011">
    <property type="entry name" value="IRON-SULFUR CLUSTER ASSEMBLY 2 HOMOLOG, MITOCHONDRIAL"/>
    <property type="match status" value="1"/>
</dbReference>
<name>A0A0N5AFZ7_9BILA</name>
<evidence type="ECO:0000256" key="7">
    <source>
        <dbReference type="ARBA" id="ARBA00073313"/>
    </source>
</evidence>
<proteinExistence type="inferred from homology"/>
<evidence type="ECO:0000256" key="1">
    <source>
        <dbReference type="ARBA" id="ARBA00004173"/>
    </source>
</evidence>
<keyword evidence="11" id="KW-1185">Reference proteome</keyword>
<dbReference type="GO" id="GO:0051537">
    <property type="term" value="F:2 iron, 2 sulfur cluster binding"/>
    <property type="evidence" value="ECO:0007669"/>
    <property type="project" value="TreeGrafter"/>
</dbReference>
<organism evidence="11 12">
    <name type="scientific">Syphacia muris</name>
    <dbReference type="NCBI Taxonomy" id="451379"/>
    <lineage>
        <taxon>Eukaryota</taxon>
        <taxon>Metazoa</taxon>
        <taxon>Ecdysozoa</taxon>
        <taxon>Nematoda</taxon>
        <taxon>Chromadorea</taxon>
        <taxon>Rhabditida</taxon>
        <taxon>Spirurina</taxon>
        <taxon>Oxyuridomorpha</taxon>
        <taxon>Oxyuroidea</taxon>
        <taxon>Oxyuridae</taxon>
        <taxon>Syphacia</taxon>
    </lineage>
</organism>
<dbReference type="GO" id="GO:0120510">
    <property type="term" value="C:mitochondrial [4Fe-4S] assembly complex"/>
    <property type="evidence" value="ECO:0007669"/>
    <property type="project" value="UniProtKB-ARBA"/>
</dbReference>
<evidence type="ECO:0000313" key="11">
    <source>
        <dbReference type="Proteomes" id="UP000046393"/>
    </source>
</evidence>
<comment type="subunit">
    <text evidence="9">Heterotetramer; forms a dimer of dimers with IBA57. Interacts with [2Fe-2S]-ISCA2 forming the heterodimer [2Fe- 2S]-ISCA2-IBA57 complex; [2Fe-2S] cluster binding is absolutely required to promote the complex formation.</text>
</comment>
<comment type="function">
    <text evidence="6">Involved in the maturation of mitochondrial 4Fe-4S proteins functioning late in the iron-sulfur cluster assembly pathway. May be involved in the binding of an intermediate of Fe/S cluster assembly.</text>
</comment>
<evidence type="ECO:0000256" key="3">
    <source>
        <dbReference type="ARBA" id="ARBA00022723"/>
    </source>
</evidence>
<keyword evidence="3" id="KW-0479">Metal-binding</keyword>
<keyword evidence="5" id="KW-0496">Mitochondrion</keyword>
<evidence type="ECO:0000256" key="8">
    <source>
        <dbReference type="ARBA" id="ARBA00077082"/>
    </source>
</evidence>
<protein>
    <recommendedName>
        <fullName evidence="7">Iron-sulfur cluster assembly 2 homolog, mitochondrial</fullName>
    </recommendedName>
    <alternativeName>
        <fullName evidence="8">HESB-like domain-containing protein 1</fullName>
    </alternativeName>
</protein>
<sequence>MDPADNLVDMRTKQHFALQLELLRLKKEEKALRQFYEKLTVQGAATDLKLTDRCVKRLKEVTAKDEFLRVSVDGGGCAGFEYKMKFDTVLKKDDYVFERDGVRVLVDQLSLEYMKGATLDYIEDLMRAGFRVVNNPVAEKGCSCGSSFAPKLD</sequence>
<dbReference type="Proteomes" id="UP000046393">
    <property type="component" value="Unplaced"/>
</dbReference>
<dbReference type="InterPro" id="IPR035903">
    <property type="entry name" value="HesB-like_dom_sf"/>
</dbReference>
<accession>A0A0N5AFZ7</accession>
<dbReference type="InterPro" id="IPR016092">
    <property type="entry name" value="ATAP"/>
</dbReference>
<evidence type="ECO:0000256" key="4">
    <source>
        <dbReference type="ARBA" id="ARBA00023004"/>
    </source>
</evidence>
<dbReference type="GO" id="GO:0051539">
    <property type="term" value="F:4 iron, 4 sulfur cluster binding"/>
    <property type="evidence" value="ECO:0007669"/>
    <property type="project" value="TreeGrafter"/>
</dbReference>
<dbReference type="InterPro" id="IPR000361">
    <property type="entry name" value="ATAP_core_dom"/>
</dbReference>
<evidence type="ECO:0000256" key="6">
    <source>
        <dbReference type="ARBA" id="ARBA00057540"/>
    </source>
</evidence>
<evidence type="ECO:0000256" key="2">
    <source>
        <dbReference type="ARBA" id="ARBA00006718"/>
    </source>
</evidence>
<reference evidence="12" key="1">
    <citation type="submission" date="2017-02" db="UniProtKB">
        <authorList>
            <consortium name="WormBaseParasite"/>
        </authorList>
    </citation>
    <scope>IDENTIFICATION</scope>
</reference>
<evidence type="ECO:0000256" key="9">
    <source>
        <dbReference type="ARBA" id="ARBA00093471"/>
    </source>
</evidence>
<comment type="similarity">
    <text evidence="2">Belongs to the HesB/IscA family.</text>
</comment>
<dbReference type="GO" id="GO:0016226">
    <property type="term" value="P:iron-sulfur cluster assembly"/>
    <property type="evidence" value="ECO:0007669"/>
    <property type="project" value="InterPro"/>
</dbReference>
<dbReference type="SUPFAM" id="SSF89360">
    <property type="entry name" value="HesB-like domain"/>
    <property type="match status" value="1"/>
</dbReference>
<dbReference type="FunFam" id="2.60.300.12:FF:000006">
    <property type="entry name" value="Iron-sulfur cluster assembly 2 mitochondrial"/>
    <property type="match status" value="1"/>
</dbReference>
<dbReference type="Pfam" id="PF01521">
    <property type="entry name" value="Fe-S_biosyn"/>
    <property type="match status" value="1"/>
</dbReference>
<feature type="domain" description="Core" evidence="10">
    <location>
        <begin position="48"/>
        <end position="145"/>
    </location>
</feature>
<keyword evidence="4" id="KW-0408">Iron</keyword>
<dbReference type="WBParaSite" id="SMUV_0000322001-mRNA-1">
    <property type="protein sequence ID" value="SMUV_0000322001-mRNA-1"/>
    <property type="gene ID" value="SMUV_0000322001"/>
</dbReference>
<dbReference type="Gene3D" id="2.60.300.12">
    <property type="entry name" value="HesB-like domain"/>
    <property type="match status" value="1"/>
</dbReference>
<dbReference type="PANTHER" id="PTHR43011:SF1">
    <property type="entry name" value="IRON-SULFUR CLUSTER ASSEMBLY 2 HOMOLOG, MITOCHONDRIAL"/>
    <property type="match status" value="1"/>
</dbReference>
<dbReference type="STRING" id="451379.A0A0N5AFZ7"/>
<comment type="subcellular location">
    <subcellularLocation>
        <location evidence="1">Mitochondrion</location>
    </subcellularLocation>
</comment>
<dbReference type="GO" id="GO:0005506">
    <property type="term" value="F:iron ion binding"/>
    <property type="evidence" value="ECO:0007669"/>
    <property type="project" value="TreeGrafter"/>
</dbReference>
<dbReference type="NCBIfam" id="TIGR00049">
    <property type="entry name" value="iron-sulfur cluster assembly accessory protein"/>
    <property type="match status" value="1"/>
</dbReference>
<evidence type="ECO:0000259" key="10">
    <source>
        <dbReference type="Pfam" id="PF01521"/>
    </source>
</evidence>
<evidence type="ECO:0000313" key="12">
    <source>
        <dbReference type="WBParaSite" id="SMUV_0000322001-mRNA-1"/>
    </source>
</evidence>